<feature type="compositionally biased region" description="Basic residues" evidence="1">
    <location>
        <begin position="61"/>
        <end position="73"/>
    </location>
</feature>
<accession>A0A0A9D0U4</accession>
<feature type="region of interest" description="Disordered" evidence="1">
    <location>
        <begin position="1"/>
        <end position="22"/>
    </location>
</feature>
<feature type="compositionally biased region" description="Basic and acidic residues" evidence="1">
    <location>
        <begin position="74"/>
        <end position="88"/>
    </location>
</feature>
<proteinExistence type="predicted"/>
<dbReference type="EMBL" id="GBRH01218635">
    <property type="protein sequence ID" value="JAD79260.1"/>
    <property type="molecule type" value="Transcribed_RNA"/>
</dbReference>
<reference evidence="2" key="2">
    <citation type="journal article" date="2015" name="Data Brief">
        <title>Shoot transcriptome of the giant reed, Arundo donax.</title>
        <authorList>
            <person name="Barrero R.A."/>
            <person name="Guerrero F.D."/>
            <person name="Moolhuijzen P."/>
            <person name="Goolsby J.A."/>
            <person name="Tidwell J."/>
            <person name="Bellgard S.E."/>
            <person name="Bellgard M.I."/>
        </authorList>
    </citation>
    <scope>NUCLEOTIDE SEQUENCE</scope>
    <source>
        <tissue evidence="2">Shoot tissue taken approximately 20 cm above the soil surface</tissue>
    </source>
</reference>
<name>A0A0A9D0U4_ARUDO</name>
<protein>
    <submittedName>
        <fullName evidence="2">Uncharacterized protein</fullName>
    </submittedName>
</protein>
<organism evidence="2">
    <name type="scientific">Arundo donax</name>
    <name type="common">Giant reed</name>
    <name type="synonym">Donax arundinaceus</name>
    <dbReference type="NCBI Taxonomy" id="35708"/>
    <lineage>
        <taxon>Eukaryota</taxon>
        <taxon>Viridiplantae</taxon>
        <taxon>Streptophyta</taxon>
        <taxon>Embryophyta</taxon>
        <taxon>Tracheophyta</taxon>
        <taxon>Spermatophyta</taxon>
        <taxon>Magnoliopsida</taxon>
        <taxon>Liliopsida</taxon>
        <taxon>Poales</taxon>
        <taxon>Poaceae</taxon>
        <taxon>PACMAD clade</taxon>
        <taxon>Arundinoideae</taxon>
        <taxon>Arundineae</taxon>
        <taxon>Arundo</taxon>
    </lineage>
</organism>
<evidence type="ECO:0000313" key="2">
    <source>
        <dbReference type="EMBL" id="JAD79260.1"/>
    </source>
</evidence>
<reference evidence="2" key="1">
    <citation type="submission" date="2014-09" db="EMBL/GenBank/DDBJ databases">
        <authorList>
            <person name="Magalhaes I.L.F."/>
            <person name="Oliveira U."/>
            <person name="Santos F.R."/>
            <person name="Vidigal T.H.D.A."/>
            <person name="Brescovit A.D."/>
            <person name="Santos A.J."/>
        </authorList>
    </citation>
    <scope>NUCLEOTIDE SEQUENCE</scope>
    <source>
        <tissue evidence="2">Shoot tissue taken approximately 20 cm above the soil surface</tissue>
    </source>
</reference>
<feature type="region of interest" description="Disordered" evidence="1">
    <location>
        <begin position="61"/>
        <end position="100"/>
    </location>
</feature>
<evidence type="ECO:0000256" key="1">
    <source>
        <dbReference type="SAM" id="MobiDB-lite"/>
    </source>
</evidence>
<dbReference type="AlphaFoldDB" id="A0A0A9D0U4"/>
<sequence length="159" mass="18211">MLRVGQAGLLPEPRALQQARHEPDAALVEARPYAGVLQERRERDAAVGVGAEARVVHQVHRARPEHHVQHRRRGWQERGQEHVRRPERAGPGQDLLGPQLRRLEQDRGGERHRHDGQDVVHHQLVQRLETPELRRGGAHGARTPTKRLRRVTFCVCSLH</sequence>